<evidence type="ECO:0000259" key="1">
    <source>
        <dbReference type="Pfam" id="PF10091"/>
    </source>
</evidence>
<dbReference type="Gene3D" id="1.50.10.140">
    <property type="match status" value="1"/>
</dbReference>
<dbReference type="Proteomes" id="UP000319514">
    <property type="component" value="Unassembled WGS sequence"/>
</dbReference>
<sequence>MTDARDDAQDATLRRWAADTWQSLVAMTDEGTGLPADRIAGDLDPASRSLNTSPTNIGGYLWSTVAARELGIVGADECRDRLRRAVDSLTTVRRHEPSGMFYNWYAITTGEVMRAFPGGDVIHPFLSSVDNGWLAAGLLVAANAERAVADTAGALARSMDFGSFHDPEAQAHGIPGGLLRGGFWDERPGDARHVVGNHHGRGPDVFYTPHWYGPLMSEPRIASYVGIVHGQVPPEHYAAMHRRTREHRGVRVVATWGGSMFEELMPDLLVPEDVWAPGSFGANHRLTVRTQREFGMDETGYGAWGFSPASLPGGGYSEWGVEPIGLTFGGYPSDMERTLAEAGTWGDGVVTPHASFLALRYEPEAVVANLRHLEEDLGAYGPGGFLDAVAVHSGRLADCYLSLDQSMVMAALGNALGDDVVRRGFATAEVEASLRPLLAAEEFDISPAA</sequence>
<comment type="caution">
    <text evidence="2">The sequence shown here is derived from an EMBL/GenBank/DDBJ whole genome shotgun (WGS) entry which is preliminary data.</text>
</comment>
<gene>
    <name evidence="2" type="ORF">FB474_0461</name>
</gene>
<organism evidence="2 3">
    <name type="scientific">Oryzihumus leptocrescens</name>
    <dbReference type="NCBI Taxonomy" id="297536"/>
    <lineage>
        <taxon>Bacteria</taxon>
        <taxon>Bacillati</taxon>
        <taxon>Actinomycetota</taxon>
        <taxon>Actinomycetes</taxon>
        <taxon>Micrococcales</taxon>
        <taxon>Intrasporangiaceae</taxon>
        <taxon>Oryzihumus</taxon>
    </lineage>
</organism>
<proteinExistence type="predicted"/>
<dbReference type="Pfam" id="PF10091">
    <property type="entry name" value="Glycoamylase"/>
    <property type="match status" value="1"/>
</dbReference>
<reference evidence="2 3" key="1">
    <citation type="submission" date="2019-06" db="EMBL/GenBank/DDBJ databases">
        <title>Sequencing the genomes of 1000 actinobacteria strains.</title>
        <authorList>
            <person name="Klenk H.-P."/>
        </authorList>
    </citation>
    <scope>NUCLEOTIDE SEQUENCE [LARGE SCALE GENOMIC DNA]</scope>
    <source>
        <strain evidence="2 3">DSM 18082</strain>
    </source>
</reference>
<evidence type="ECO:0000313" key="2">
    <source>
        <dbReference type="EMBL" id="TQL59114.1"/>
    </source>
</evidence>
<dbReference type="RefSeq" id="WP_246092007.1">
    <property type="nucleotide sequence ID" value="NZ_BAAAKX010000009.1"/>
</dbReference>
<keyword evidence="3" id="KW-1185">Reference proteome</keyword>
<dbReference type="InterPro" id="IPR019282">
    <property type="entry name" value="Glycoamylase-like_cons_dom"/>
</dbReference>
<dbReference type="AlphaFoldDB" id="A0A542ZFK6"/>
<accession>A0A542ZFK6</accession>
<feature type="domain" description="Glycoamylase-like" evidence="1">
    <location>
        <begin position="218"/>
        <end position="421"/>
    </location>
</feature>
<protein>
    <recommendedName>
        <fullName evidence="1">Glycoamylase-like domain-containing protein</fullName>
    </recommendedName>
</protein>
<name>A0A542ZFK6_9MICO</name>
<evidence type="ECO:0000313" key="3">
    <source>
        <dbReference type="Proteomes" id="UP000319514"/>
    </source>
</evidence>
<dbReference type="EMBL" id="VFOQ01000001">
    <property type="protein sequence ID" value="TQL59114.1"/>
    <property type="molecule type" value="Genomic_DNA"/>
</dbReference>